<organism evidence="2 3">
    <name type="scientific">Rathayibacter rathayi</name>
    <name type="common">Corynebacterium rathayi</name>
    <dbReference type="NCBI Taxonomy" id="33887"/>
    <lineage>
        <taxon>Bacteria</taxon>
        <taxon>Bacillati</taxon>
        <taxon>Actinomycetota</taxon>
        <taxon>Actinomycetes</taxon>
        <taxon>Micrococcales</taxon>
        <taxon>Microbacteriaceae</taxon>
        <taxon>Rathayibacter</taxon>
    </lineage>
</organism>
<evidence type="ECO:0000313" key="3">
    <source>
        <dbReference type="Proteomes" id="UP000239698"/>
    </source>
</evidence>
<dbReference type="Proteomes" id="UP000239698">
    <property type="component" value="Unassembled WGS sequence"/>
</dbReference>
<gene>
    <name evidence="2" type="ORF">C5C40_02475</name>
</gene>
<reference evidence="2 3" key="1">
    <citation type="submission" date="2018-02" db="EMBL/GenBank/DDBJ databases">
        <title>Bacteriophage NCPPB3778 and a type I-E CRISPR drive the evolution of the US Biological Select Agent, Rathayibacter toxicus.</title>
        <authorList>
            <person name="Davis E.W.II."/>
            <person name="Tabima J.F."/>
            <person name="Weisberg A.J."/>
            <person name="Lopes L.D."/>
            <person name="Wiseman M.S."/>
            <person name="Wiseman M.S."/>
            <person name="Pupko T."/>
            <person name="Belcher M.S."/>
            <person name="Sechler A.J."/>
            <person name="Tancos M.A."/>
            <person name="Schroeder B.K."/>
            <person name="Murray T.D."/>
            <person name="Luster D.G."/>
            <person name="Schneider W.L."/>
            <person name="Rogers E."/>
            <person name="Andreote F.D."/>
            <person name="Grunwald N.J."/>
            <person name="Putnam M.L."/>
            <person name="Chang J.H."/>
        </authorList>
    </citation>
    <scope>NUCLEOTIDE SEQUENCE [LARGE SCALE GENOMIC DNA]</scope>
    <source>
        <strain evidence="2 3">AY1D6</strain>
    </source>
</reference>
<comment type="caution">
    <text evidence="2">The sequence shown here is derived from an EMBL/GenBank/DDBJ whole genome shotgun (WGS) entry which is preliminary data.</text>
</comment>
<evidence type="ECO:0000256" key="1">
    <source>
        <dbReference type="SAM" id="MobiDB-lite"/>
    </source>
</evidence>
<dbReference type="EMBL" id="PSVT01000003">
    <property type="protein sequence ID" value="PPH79221.1"/>
    <property type="molecule type" value="Genomic_DNA"/>
</dbReference>
<sequence length="175" mass="18502">MAVVEQDVQPHAVDVRVLAAQVVADRLDRHERLAGRTGQERSPWLTHRLCSPSEDCECRDRRFATALLVGRVGLVTACGGLELLPGVRGRFDGRGLPGSPGCLSRLRSSCLRLRGSTGEPPSDGGADSQRISASRRATRCSYPGYKGAVVLRGGGAQRRGASGGLQDVAVIDEGA</sequence>
<keyword evidence="3" id="KW-1185">Reference proteome</keyword>
<protein>
    <submittedName>
        <fullName evidence="2">Uncharacterized protein</fullName>
    </submittedName>
</protein>
<accession>A0ABX5AEA4</accession>
<name>A0ABX5AEA4_RATRA</name>
<evidence type="ECO:0000313" key="2">
    <source>
        <dbReference type="EMBL" id="PPH79221.1"/>
    </source>
</evidence>
<proteinExistence type="predicted"/>
<feature type="region of interest" description="Disordered" evidence="1">
    <location>
        <begin position="114"/>
        <end position="138"/>
    </location>
</feature>